<evidence type="ECO:0000259" key="3">
    <source>
        <dbReference type="PROSITE" id="PS51186"/>
    </source>
</evidence>
<dbReference type="InterPro" id="IPR050832">
    <property type="entry name" value="Bact_Acetyltransf"/>
</dbReference>
<dbReference type="Gene3D" id="3.40.630.30">
    <property type="match status" value="1"/>
</dbReference>
<sequence>MSEKIDPILRRALPEDAMAVTDLVQRAFAQYTPLIGKPPAPALYDYTVLIASGRVSLAEDGSGLLGVIYSYVEADGAVMLDVLAVSQAAQGRGIAKRLIQHVEDRARVEGARLMRVYTNAVMTGPQAIYPRLGYHETHRGESDGYRRIHYEKPL</sequence>
<dbReference type="GO" id="GO:0016747">
    <property type="term" value="F:acyltransferase activity, transferring groups other than amino-acyl groups"/>
    <property type="evidence" value="ECO:0007669"/>
    <property type="project" value="InterPro"/>
</dbReference>
<evidence type="ECO:0000313" key="4">
    <source>
        <dbReference type="EMBL" id="SFI48442.1"/>
    </source>
</evidence>
<evidence type="ECO:0000256" key="1">
    <source>
        <dbReference type="ARBA" id="ARBA00022679"/>
    </source>
</evidence>
<accession>A0A1I3IKI9</accession>
<keyword evidence="5" id="KW-1185">Reference proteome</keyword>
<dbReference type="EMBL" id="FORH01000001">
    <property type="protein sequence ID" value="SFI48442.1"/>
    <property type="molecule type" value="Genomic_DNA"/>
</dbReference>
<reference evidence="5" key="1">
    <citation type="submission" date="2016-10" db="EMBL/GenBank/DDBJ databases">
        <authorList>
            <person name="Varghese N."/>
            <person name="Submissions S."/>
        </authorList>
    </citation>
    <scope>NUCLEOTIDE SEQUENCE [LARGE SCALE GENOMIC DNA]</scope>
    <source>
        <strain evidence="5">DSM 26471</strain>
    </source>
</reference>
<evidence type="ECO:0000313" key="5">
    <source>
        <dbReference type="Proteomes" id="UP000199630"/>
    </source>
</evidence>
<dbReference type="PANTHER" id="PTHR43877:SF2">
    <property type="entry name" value="AMINOALKYLPHOSPHONATE N-ACETYLTRANSFERASE-RELATED"/>
    <property type="match status" value="1"/>
</dbReference>
<dbReference type="CDD" id="cd04301">
    <property type="entry name" value="NAT_SF"/>
    <property type="match status" value="1"/>
</dbReference>
<dbReference type="InterPro" id="IPR016181">
    <property type="entry name" value="Acyl_CoA_acyltransferase"/>
</dbReference>
<name>A0A1I3IKI9_9RHOB</name>
<evidence type="ECO:0000256" key="2">
    <source>
        <dbReference type="ARBA" id="ARBA00023315"/>
    </source>
</evidence>
<dbReference type="PROSITE" id="PS51186">
    <property type="entry name" value="GNAT"/>
    <property type="match status" value="1"/>
</dbReference>
<dbReference type="RefSeq" id="WP_177212976.1">
    <property type="nucleotide sequence ID" value="NZ_FORH01000001.1"/>
</dbReference>
<dbReference type="Proteomes" id="UP000199630">
    <property type="component" value="Unassembled WGS sequence"/>
</dbReference>
<proteinExistence type="predicted"/>
<organism evidence="4 5">
    <name type="scientific">Celeribacter neptunius</name>
    <dbReference type="NCBI Taxonomy" id="588602"/>
    <lineage>
        <taxon>Bacteria</taxon>
        <taxon>Pseudomonadati</taxon>
        <taxon>Pseudomonadota</taxon>
        <taxon>Alphaproteobacteria</taxon>
        <taxon>Rhodobacterales</taxon>
        <taxon>Roseobacteraceae</taxon>
        <taxon>Celeribacter</taxon>
    </lineage>
</organism>
<gene>
    <name evidence="4" type="ORF">SAMN04487991_0047</name>
</gene>
<protein>
    <submittedName>
        <fullName evidence="4">Predicted N-acetyltransferase YhbS</fullName>
    </submittedName>
</protein>
<keyword evidence="1 4" id="KW-0808">Transferase</keyword>
<dbReference type="SUPFAM" id="SSF55729">
    <property type="entry name" value="Acyl-CoA N-acyltransferases (Nat)"/>
    <property type="match status" value="1"/>
</dbReference>
<dbReference type="AlphaFoldDB" id="A0A1I3IKI9"/>
<keyword evidence="2" id="KW-0012">Acyltransferase</keyword>
<dbReference type="PANTHER" id="PTHR43877">
    <property type="entry name" value="AMINOALKYLPHOSPHONATE N-ACETYLTRANSFERASE-RELATED-RELATED"/>
    <property type="match status" value="1"/>
</dbReference>
<dbReference type="InterPro" id="IPR000182">
    <property type="entry name" value="GNAT_dom"/>
</dbReference>
<dbReference type="STRING" id="588602.SAMN04487991_0047"/>
<feature type="domain" description="N-acetyltransferase" evidence="3">
    <location>
        <begin position="7"/>
        <end position="154"/>
    </location>
</feature>
<dbReference type="Pfam" id="PF13508">
    <property type="entry name" value="Acetyltransf_7"/>
    <property type="match status" value="1"/>
</dbReference>